<accession>A0A6A0A9I7</accession>
<reference evidence="1 2" key="1">
    <citation type="submission" date="2020-02" db="EMBL/GenBank/DDBJ databases">
        <title>Draft genome sequence of Haematococcus lacustris strain NIES-144.</title>
        <authorList>
            <person name="Morimoto D."/>
            <person name="Nakagawa S."/>
            <person name="Yoshida T."/>
            <person name="Sawayama S."/>
        </authorList>
    </citation>
    <scope>NUCLEOTIDE SEQUENCE [LARGE SCALE GENOMIC DNA]</scope>
    <source>
        <strain evidence="1 2">NIES-144</strain>
    </source>
</reference>
<name>A0A6A0A9I7_HAELA</name>
<gene>
    <name evidence="1" type="ORF">HaLaN_27933</name>
</gene>
<dbReference type="EMBL" id="BLLF01004278">
    <property type="protein sequence ID" value="GFH29296.1"/>
    <property type="molecule type" value="Genomic_DNA"/>
</dbReference>
<evidence type="ECO:0000313" key="1">
    <source>
        <dbReference type="EMBL" id="GFH29296.1"/>
    </source>
</evidence>
<comment type="caution">
    <text evidence="1">The sequence shown here is derived from an EMBL/GenBank/DDBJ whole genome shotgun (WGS) entry which is preliminary data.</text>
</comment>
<dbReference type="Proteomes" id="UP000485058">
    <property type="component" value="Unassembled WGS sequence"/>
</dbReference>
<proteinExistence type="predicted"/>
<feature type="non-terminal residue" evidence="1">
    <location>
        <position position="1"/>
    </location>
</feature>
<dbReference type="AlphaFoldDB" id="A0A6A0A9I7"/>
<organism evidence="1 2">
    <name type="scientific">Haematococcus lacustris</name>
    <name type="common">Green alga</name>
    <name type="synonym">Haematococcus pluvialis</name>
    <dbReference type="NCBI Taxonomy" id="44745"/>
    <lineage>
        <taxon>Eukaryota</taxon>
        <taxon>Viridiplantae</taxon>
        <taxon>Chlorophyta</taxon>
        <taxon>core chlorophytes</taxon>
        <taxon>Chlorophyceae</taxon>
        <taxon>CS clade</taxon>
        <taxon>Chlamydomonadales</taxon>
        <taxon>Haematococcaceae</taxon>
        <taxon>Haematococcus</taxon>
    </lineage>
</organism>
<protein>
    <submittedName>
        <fullName evidence="1">Uncharacterized protein</fullName>
    </submittedName>
</protein>
<evidence type="ECO:0000313" key="2">
    <source>
        <dbReference type="Proteomes" id="UP000485058"/>
    </source>
</evidence>
<keyword evidence="2" id="KW-1185">Reference proteome</keyword>
<sequence>MKAEGPARHATYVPHPEASSYTNYLLTLLAQRRELQSGPLCHALNAGGSSSLPPHIFMAPATAAHVDRERAALQHEVCLQPQAAGVGAPAASISPATALTDAVQRVASPLAGAGLPAWRWSSRSCSATWQRCMPHTCSTGQLMPCSGHGFPHRG</sequence>